<protein>
    <recommendedName>
        <fullName evidence="2">CMP/dCMP-type deaminase domain-containing protein</fullName>
    </recommendedName>
</protein>
<gene>
    <name evidence="3" type="ORF">GBAR_LOCUS13169</name>
</gene>
<dbReference type="Pfam" id="PF00383">
    <property type="entry name" value="dCMP_cyt_deam_1"/>
    <property type="match status" value="1"/>
</dbReference>
<dbReference type="AlphaFoldDB" id="A0AA35S369"/>
<proteinExistence type="predicted"/>
<evidence type="ECO:0000313" key="3">
    <source>
        <dbReference type="EMBL" id="CAI8022424.1"/>
    </source>
</evidence>
<dbReference type="Proteomes" id="UP001174909">
    <property type="component" value="Unassembled WGS sequence"/>
</dbReference>
<feature type="domain" description="CMP/dCMP-type deaminase" evidence="2">
    <location>
        <begin position="145"/>
        <end position="182"/>
    </location>
</feature>
<evidence type="ECO:0000256" key="1">
    <source>
        <dbReference type="SAM" id="MobiDB-lite"/>
    </source>
</evidence>
<keyword evidence="4" id="KW-1185">Reference proteome</keyword>
<organism evidence="3 4">
    <name type="scientific">Geodia barretti</name>
    <name type="common">Barrett's horny sponge</name>
    <dbReference type="NCBI Taxonomy" id="519541"/>
    <lineage>
        <taxon>Eukaryota</taxon>
        <taxon>Metazoa</taxon>
        <taxon>Porifera</taxon>
        <taxon>Demospongiae</taxon>
        <taxon>Heteroscleromorpha</taxon>
        <taxon>Tetractinellida</taxon>
        <taxon>Astrophorina</taxon>
        <taxon>Geodiidae</taxon>
        <taxon>Geodia</taxon>
    </lineage>
</organism>
<dbReference type="GO" id="GO:0003824">
    <property type="term" value="F:catalytic activity"/>
    <property type="evidence" value="ECO:0007669"/>
    <property type="project" value="InterPro"/>
</dbReference>
<reference evidence="3" key="1">
    <citation type="submission" date="2023-03" db="EMBL/GenBank/DDBJ databases">
        <authorList>
            <person name="Steffen K."/>
            <person name="Cardenas P."/>
        </authorList>
    </citation>
    <scope>NUCLEOTIDE SEQUENCE</scope>
</reference>
<dbReference type="SUPFAM" id="SSF53927">
    <property type="entry name" value="Cytidine deaminase-like"/>
    <property type="match status" value="1"/>
</dbReference>
<feature type="region of interest" description="Disordered" evidence="1">
    <location>
        <begin position="233"/>
        <end position="252"/>
    </location>
</feature>
<dbReference type="EMBL" id="CASHTH010001954">
    <property type="protein sequence ID" value="CAI8022424.1"/>
    <property type="molecule type" value="Genomic_DNA"/>
</dbReference>
<name>A0AA35S369_GEOBA</name>
<feature type="non-terminal residue" evidence="3">
    <location>
        <position position="1"/>
    </location>
</feature>
<dbReference type="InterPro" id="IPR002125">
    <property type="entry name" value="CMP_dCMP_dom"/>
</dbReference>
<evidence type="ECO:0000259" key="2">
    <source>
        <dbReference type="Pfam" id="PF00383"/>
    </source>
</evidence>
<accession>A0AA35S369</accession>
<dbReference type="InterPro" id="IPR016193">
    <property type="entry name" value="Cytidine_deaminase-like"/>
</dbReference>
<comment type="caution">
    <text evidence="3">The sequence shown here is derived from an EMBL/GenBank/DDBJ whole genome shotgun (WGS) entry which is preliminary data.</text>
</comment>
<dbReference type="Gene3D" id="3.40.140.10">
    <property type="entry name" value="Cytidine Deaminase, domain 2"/>
    <property type="match status" value="1"/>
</dbReference>
<sequence length="270" mass="29533">MFLILSCARCVLGRRMTTATDPAPRIPGRPDVLHSLSILAAYQSQSEAKKRGVLGGHGLCIASPLKPSNSNATPSPASSDIIEVFTLEYRWLDEEWSGKISDPQWIDAVARSTCPTLWTNLDGCEVYCTPPGKKTLKLKKTNLAMKVSGVDLTKCSLYTTKPPCLNCTQAILEAGIRVVVYGPKGVLDPGVCALIYGAKACFKEYKCYIRIDDVEKRFLIDLHESDVCAKEFDPPEISKPDAAQLTPSSSSGKQFAESTLHLLIFLSKFD</sequence>
<evidence type="ECO:0000313" key="4">
    <source>
        <dbReference type="Proteomes" id="UP001174909"/>
    </source>
</evidence>